<proteinExistence type="predicted"/>
<keyword evidence="1" id="KW-0472">Membrane</keyword>
<dbReference type="OrthoDB" id="2428666at2"/>
<evidence type="ECO:0000313" key="2">
    <source>
        <dbReference type="EMBL" id="ALS76505.1"/>
    </source>
</evidence>
<name>A0A0U2N740_9BACL</name>
<evidence type="ECO:0000256" key="1">
    <source>
        <dbReference type="SAM" id="Phobius"/>
    </source>
</evidence>
<keyword evidence="1" id="KW-0812">Transmembrane</keyword>
<dbReference type="KEGG" id="prt:AUC31_15410"/>
<reference evidence="2" key="1">
    <citation type="submission" date="2016-01" db="EMBL/GenBank/DDBJ databases">
        <title>Complete genome of Planococcus rifietoensis type strain M8.</title>
        <authorList>
            <person name="See-Too W.S."/>
        </authorList>
    </citation>
    <scope>NUCLEOTIDE SEQUENCE [LARGE SCALE GENOMIC DNA]</scope>
    <source>
        <strain evidence="2">M8</strain>
    </source>
</reference>
<dbReference type="AlphaFoldDB" id="A0A0U2N740"/>
<accession>A0A0U2N740</accession>
<sequence length="93" mass="10533">MKTLAGFIILMGIILLFADAELLAPLEGFAVYFIVGGLVMLAIAQFAGNGEKHWLCRIGFHDFERQERVEEVPAMRWYRCKRCGKEKRAASIV</sequence>
<evidence type="ECO:0000313" key="3">
    <source>
        <dbReference type="Proteomes" id="UP000067683"/>
    </source>
</evidence>
<dbReference type="Proteomes" id="UP000067683">
    <property type="component" value="Chromosome"/>
</dbReference>
<feature type="transmembrane region" description="Helical" evidence="1">
    <location>
        <begin position="30"/>
        <end position="48"/>
    </location>
</feature>
<gene>
    <name evidence="2" type="ORF">AUC31_15410</name>
</gene>
<dbReference type="EMBL" id="CP013659">
    <property type="protein sequence ID" value="ALS76505.1"/>
    <property type="molecule type" value="Genomic_DNA"/>
</dbReference>
<organism evidence="2 3">
    <name type="scientific">Planococcus rifietoensis</name>
    <dbReference type="NCBI Taxonomy" id="200991"/>
    <lineage>
        <taxon>Bacteria</taxon>
        <taxon>Bacillati</taxon>
        <taxon>Bacillota</taxon>
        <taxon>Bacilli</taxon>
        <taxon>Bacillales</taxon>
        <taxon>Caryophanaceae</taxon>
        <taxon>Planococcus</taxon>
    </lineage>
</organism>
<keyword evidence="3" id="KW-1185">Reference proteome</keyword>
<dbReference type="RefSeq" id="WP_058383207.1">
    <property type="nucleotide sequence ID" value="NZ_CP013659.2"/>
</dbReference>
<protein>
    <submittedName>
        <fullName evidence="2">Uncharacterized protein</fullName>
    </submittedName>
</protein>
<keyword evidence="1" id="KW-1133">Transmembrane helix</keyword>